<dbReference type="EC" id="3.2.1.14" evidence="2"/>
<organism evidence="4 5">
    <name type="scientific">Aspergillus leporis</name>
    <dbReference type="NCBI Taxonomy" id="41062"/>
    <lineage>
        <taxon>Eukaryota</taxon>
        <taxon>Fungi</taxon>
        <taxon>Dikarya</taxon>
        <taxon>Ascomycota</taxon>
        <taxon>Pezizomycotina</taxon>
        <taxon>Eurotiomycetes</taxon>
        <taxon>Eurotiomycetidae</taxon>
        <taxon>Eurotiales</taxon>
        <taxon>Aspergillaceae</taxon>
        <taxon>Aspergillus</taxon>
        <taxon>Aspergillus subgen. Circumdati</taxon>
    </lineage>
</organism>
<evidence type="ECO:0000256" key="2">
    <source>
        <dbReference type="ARBA" id="ARBA00012729"/>
    </source>
</evidence>
<feature type="domain" description="GH18" evidence="3">
    <location>
        <begin position="28"/>
        <end position="370"/>
    </location>
</feature>
<dbReference type="SUPFAM" id="SSF51445">
    <property type="entry name" value="(Trans)glycosidases"/>
    <property type="match status" value="1"/>
</dbReference>
<dbReference type="InterPro" id="IPR011583">
    <property type="entry name" value="Chitinase_II/V-like_cat"/>
</dbReference>
<dbReference type="InterPro" id="IPR050314">
    <property type="entry name" value="Glycosyl_Hydrlase_18"/>
</dbReference>
<dbReference type="Gene3D" id="3.10.50.10">
    <property type="match status" value="1"/>
</dbReference>
<dbReference type="PANTHER" id="PTHR11177:SF228">
    <property type="entry name" value="CHITINASE"/>
    <property type="match status" value="1"/>
</dbReference>
<accession>A0A5N5WUJ2</accession>
<dbReference type="PROSITE" id="PS51910">
    <property type="entry name" value="GH18_2"/>
    <property type="match status" value="1"/>
</dbReference>
<dbReference type="InterPro" id="IPR001223">
    <property type="entry name" value="Glyco_hydro18_cat"/>
</dbReference>
<keyword evidence="4" id="KW-0378">Hydrolase</keyword>
<dbReference type="SMART" id="SM00636">
    <property type="entry name" value="Glyco_18"/>
    <property type="match status" value="1"/>
</dbReference>
<dbReference type="GO" id="GO:0005975">
    <property type="term" value="P:carbohydrate metabolic process"/>
    <property type="evidence" value="ECO:0007669"/>
    <property type="project" value="InterPro"/>
</dbReference>
<name>A0A5N5WUJ2_9EURO</name>
<dbReference type="GO" id="GO:0006032">
    <property type="term" value="P:chitin catabolic process"/>
    <property type="evidence" value="ECO:0007669"/>
    <property type="project" value="TreeGrafter"/>
</dbReference>
<dbReference type="InterPro" id="IPR017853">
    <property type="entry name" value="GH"/>
</dbReference>
<evidence type="ECO:0000259" key="3">
    <source>
        <dbReference type="PROSITE" id="PS51910"/>
    </source>
</evidence>
<protein>
    <recommendedName>
        <fullName evidence="2">chitinase</fullName>
        <ecNumber evidence="2">3.2.1.14</ecNumber>
    </recommendedName>
</protein>
<dbReference type="OrthoDB" id="76388at2759"/>
<dbReference type="EMBL" id="ML732274">
    <property type="protein sequence ID" value="KAB8071387.1"/>
    <property type="molecule type" value="Genomic_DNA"/>
</dbReference>
<dbReference type="Gene3D" id="3.20.20.80">
    <property type="entry name" value="Glycosidases"/>
    <property type="match status" value="1"/>
</dbReference>
<dbReference type="GO" id="GO:0008843">
    <property type="term" value="F:endochitinase activity"/>
    <property type="evidence" value="ECO:0007669"/>
    <property type="project" value="UniProtKB-EC"/>
</dbReference>
<dbReference type="GO" id="GO:0005576">
    <property type="term" value="C:extracellular region"/>
    <property type="evidence" value="ECO:0007669"/>
    <property type="project" value="TreeGrafter"/>
</dbReference>
<dbReference type="SUPFAM" id="SSF54556">
    <property type="entry name" value="Chitinase insertion domain"/>
    <property type="match status" value="1"/>
</dbReference>
<evidence type="ECO:0000313" key="4">
    <source>
        <dbReference type="EMBL" id="KAB8071387.1"/>
    </source>
</evidence>
<sequence>MPHSSLHHEHKFFSHLREHLRLGKKFEYANAVYYPSWRVYSGQIPSSLKLSVISHVFYGFLRALEDGTICSLDKYVDNHIRVDGEDGCLNAFKKLKGENPHLKVIVSFGGTSGSSAFPMLAAEEGSRRTFAMAARDFVDEYGFDGVDVAWEHPSTLEQGENYVQLLSILREYLPTPRYMLTTAIPAGEWCLRNIDLAATSKSCDFINVMAYDFAGKWTEVSGHQAQLRSPDRPDDAFSKRSVENVVRYLKSHGVSLKKALIGIPVYGRSFLGVTGPGQQFMGQGGKNGMIEYRDLPRPGTHEIVDEQLGAAFCVGADGGFVSYDNPETVEMKAKYVKTNKLGGLFYWTGSYDADESPRSLVETGYKCLNL</sequence>
<dbReference type="AlphaFoldDB" id="A0A5N5WUJ2"/>
<dbReference type="Proteomes" id="UP000326565">
    <property type="component" value="Unassembled WGS sequence"/>
</dbReference>
<dbReference type="GO" id="GO:0008061">
    <property type="term" value="F:chitin binding"/>
    <property type="evidence" value="ECO:0007669"/>
    <property type="project" value="InterPro"/>
</dbReference>
<reference evidence="4 5" key="1">
    <citation type="submission" date="2019-04" db="EMBL/GenBank/DDBJ databases">
        <title>Friends and foes A comparative genomics study of 23 Aspergillus species from section Flavi.</title>
        <authorList>
            <consortium name="DOE Joint Genome Institute"/>
            <person name="Kjaerbolling I."/>
            <person name="Vesth T."/>
            <person name="Frisvad J.C."/>
            <person name="Nybo J.L."/>
            <person name="Theobald S."/>
            <person name="Kildgaard S."/>
            <person name="Isbrandt T."/>
            <person name="Kuo A."/>
            <person name="Sato A."/>
            <person name="Lyhne E.K."/>
            <person name="Kogle M.E."/>
            <person name="Wiebenga A."/>
            <person name="Kun R.S."/>
            <person name="Lubbers R.J."/>
            <person name="Makela M.R."/>
            <person name="Barry K."/>
            <person name="Chovatia M."/>
            <person name="Clum A."/>
            <person name="Daum C."/>
            <person name="Haridas S."/>
            <person name="He G."/>
            <person name="LaButti K."/>
            <person name="Lipzen A."/>
            <person name="Mondo S."/>
            <person name="Riley R."/>
            <person name="Salamov A."/>
            <person name="Simmons B.A."/>
            <person name="Magnuson J.K."/>
            <person name="Henrissat B."/>
            <person name="Mortensen U.H."/>
            <person name="Larsen T.O."/>
            <person name="Devries R.P."/>
            <person name="Grigoriev I.V."/>
            <person name="Machida M."/>
            <person name="Baker S.E."/>
            <person name="Andersen M.R."/>
        </authorList>
    </citation>
    <scope>NUCLEOTIDE SEQUENCE [LARGE SCALE GENOMIC DNA]</scope>
    <source>
        <strain evidence="4 5">CBS 151.66</strain>
    </source>
</reference>
<evidence type="ECO:0000256" key="1">
    <source>
        <dbReference type="ARBA" id="ARBA00008682"/>
    </source>
</evidence>
<comment type="similarity">
    <text evidence="1">Belongs to the glycosyl hydrolase 18 family. Chitinase class V subfamily.</text>
</comment>
<dbReference type="Pfam" id="PF00704">
    <property type="entry name" value="Glyco_hydro_18"/>
    <property type="match status" value="1"/>
</dbReference>
<keyword evidence="5" id="KW-1185">Reference proteome</keyword>
<proteinExistence type="inferred from homology"/>
<dbReference type="PANTHER" id="PTHR11177">
    <property type="entry name" value="CHITINASE"/>
    <property type="match status" value="1"/>
</dbReference>
<dbReference type="InterPro" id="IPR029070">
    <property type="entry name" value="Chitinase_insertion_sf"/>
</dbReference>
<evidence type="ECO:0000313" key="5">
    <source>
        <dbReference type="Proteomes" id="UP000326565"/>
    </source>
</evidence>
<gene>
    <name evidence="4" type="ORF">BDV29DRAFT_197438</name>
</gene>